<dbReference type="InterPro" id="IPR006385">
    <property type="entry name" value="HAD_hydro_SerB1"/>
</dbReference>
<evidence type="ECO:0000256" key="1">
    <source>
        <dbReference type="ARBA" id="ARBA00009184"/>
    </source>
</evidence>
<dbReference type="InterPro" id="IPR036412">
    <property type="entry name" value="HAD-like_sf"/>
</dbReference>
<proteinExistence type="inferred from homology"/>
<dbReference type="NCBIfam" id="TIGR01488">
    <property type="entry name" value="HAD-SF-IB"/>
    <property type="match status" value="1"/>
</dbReference>
<evidence type="ECO:0000256" key="4">
    <source>
        <dbReference type="ARBA" id="ARBA00022842"/>
    </source>
</evidence>
<sequence>MGNPEASTQVEPSLPTLNEPRRLVKIAVFDYDGTLINTQSGSQFTRYLLARGIISPWNTAKVVWWGARYVLHLPHDQAAVRRYLVDDLGHFSREEILQIMTDFHDQVLTRYYRPSGLRQIERCREEGCVCVLVSATFWGIARRACEYAGLDAFLATKMACDANGSFTGNVEGAVMEGPEKPKALAAWADATYGPGNWVVEYAFGDHHSDEELLECARCPSAVNPGRTMRSIAKRRGWPILEWR</sequence>
<keyword evidence="4" id="KW-0460">Magnesium</keyword>
<reference evidence="5" key="1">
    <citation type="submission" date="2023-05" db="EMBL/GenBank/DDBJ databases">
        <title>[olsenella] sp. nov., isolated from a pig farm feces dump.</title>
        <authorList>
            <person name="Chang Y.-H."/>
        </authorList>
    </citation>
    <scope>NUCLEOTIDE SEQUENCE</scope>
    <source>
        <strain evidence="5">YH-ols2217</strain>
    </source>
</reference>
<evidence type="ECO:0000256" key="3">
    <source>
        <dbReference type="ARBA" id="ARBA00022801"/>
    </source>
</evidence>
<dbReference type="Gene3D" id="1.20.1440.100">
    <property type="entry name" value="SG protein - dephosphorylation function"/>
    <property type="match status" value="1"/>
</dbReference>
<keyword evidence="3 5" id="KW-0378">Hydrolase</keyword>
<dbReference type="Gene3D" id="3.40.50.1000">
    <property type="entry name" value="HAD superfamily/HAD-like"/>
    <property type="match status" value="1"/>
</dbReference>
<dbReference type="EMBL" id="JASJEX010000002">
    <property type="protein sequence ID" value="MDJ1129086.1"/>
    <property type="molecule type" value="Genomic_DNA"/>
</dbReference>
<comment type="similarity">
    <text evidence="1">Belongs to the HAD-like hydrolase superfamily. SerB family.</text>
</comment>
<evidence type="ECO:0000313" key="6">
    <source>
        <dbReference type="Proteomes" id="UP001431693"/>
    </source>
</evidence>
<dbReference type="Pfam" id="PF12710">
    <property type="entry name" value="HAD"/>
    <property type="match status" value="1"/>
</dbReference>
<keyword evidence="2" id="KW-0479">Metal-binding</keyword>
<protein>
    <submittedName>
        <fullName evidence="5">HAD family hydrolase</fullName>
        <ecNumber evidence="5">3.1.3.-</ecNumber>
    </submittedName>
</protein>
<name>A0ABT6ZKA7_9ACTN</name>
<comment type="caution">
    <text evidence="5">The sequence shown here is derived from an EMBL/GenBank/DDBJ whole genome shotgun (WGS) entry which is preliminary data.</text>
</comment>
<dbReference type="SUPFAM" id="SSF56784">
    <property type="entry name" value="HAD-like"/>
    <property type="match status" value="1"/>
</dbReference>
<dbReference type="NCBIfam" id="TIGR01490">
    <property type="entry name" value="HAD-SF-IB-hyp1"/>
    <property type="match status" value="1"/>
</dbReference>
<dbReference type="Proteomes" id="UP001431693">
    <property type="component" value="Unassembled WGS sequence"/>
</dbReference>
<dbReference type="EC" id="3.1.3.-" evidence="5"/>
<dbReference type="InterPro" id="IPR023214">
    <property type="entry name" value="HAD_sf"/>
</dbReference>
<dbReference type="PANTHER" id="PTHR43344:SF13">
    <property type="entry name" value="PHOSPHATASE RV3661-RELATED"/>
    <property type="match status" value="1"/>
</dbReference>
<dbReference type="GO" id="GO:0016787">
    <property type="term" value="F:hydrolase activity"/>
    <property type="evidence" value="ECO:0007669"/>
    <property type="project" value="UniProtKB-KW"/>
</dbReference>
<organism evidence="5 6">
    <name type="scientific">Kribbibacterium absianum</name>
    <dbReference type="NCBI Taxonomy" id="3044210"/>
    <lineage>
        <taxon>Bacteria</taxon>
        <taxon>Bacillati</taxon>
        <taxon>Actinomycetota</taxon>
        <taxon>Coriobacteriia</taxon>
        <taxon>Coriobacteriales</taxon>
        <taxon>Kribbibacteriaceae</taxon>
        <taxon>Kribbibacterium</taxon>
    </lineage>
</organism>
<evidence type="ECO:0000256" key="2">
    <source>
        <dbReference type="ARBA" id="ARBA00022723"/>
    </source>
</evidence>
<dbReference type="InterPro" id="IPR050582">
    <property type="entry name" value="HAD-like_SerB"/>
</dbReference>
<dbReference type="RefSeq" id="WP_283713820.1">
    <property type="nucleotide sequence ID" value="NZ_JASJEW010000007.1"/>
</dbReference>
<dbReference type="PANTHER" id="PTHR43344">
    <property type="entry name" value="PHOSPHOSERINE PHOSPHATASE"/>
    <property type="match status" value="1"/>
</dbReference>
<keyword evidence="6" id="KW-1185">Reference proteome</keyword>
<gene>
    <name evidence="5" type="ORF">QJ043_03170</name>
</gene>
<accession>A0ABT6ZKA7</accession>
<evidence type="ECO:0000313" key="5">
    <source>
        <dbReference type="EMBL" id="MDJ1129086.1"/>
    </source>
</evidence>